<dbReference type="Pfam" id="PF13833">
    <property type="entry name" value="EF-hand_8"/>
    <property type="match status" value="1"/>
</dbReference>
<dbReference type="PANTHER" id="PTHR23055">
    <property type="entry name" value="CALCIUM BINDING PROTEINS"/>
    <property type="match status" value="1"/>
</dbReference>
<proteinExistence type="inferred from homology"/>
<evidence type="ECO:0000256" key="5">
    <source>
        <dbReference type="ARBA" id="ARBA00022837"/>
    </source>
</evidence>
<dbReference type="Gene3D" id="1.10.238.10">
    <property type="entry name" value="EF-hand"/>
    <property type="match status" value="1"/>
</dbReference>
<keyword evidence="5" id="KW-0106">Calcium</keyword>
<dbReference type="Proteomes" id="UP000663882">
    <property type="component" value="Unassembled WGS sequence"/>
</dbReference>
<evidence type="ECO:0000256" key="2">
    <source>
        <dbReference type="ARBA" id="ARBA00022707"/>
    </source>
</evidence>
<dbReference type="AlphaFoldDB" id="A0A814IN64"/>
<protein>
    <recommendedName>
        <fullName evidence="7">EF-hand domain-containing protein</fullName>
    </recommendedName>
</protein>
<dbReference type="PROSITE" id="PS00018">
    <property type="entry name" value="EF_HAND_1"/>
    <property type="match status" value="3"/>
</dbReference>
<evidence type="ECO:0000259" key="7">
    <source>
        <dbReference type="PROSITE" id="PS50222"/>
    </source>
</evidence>
<evidence type="ECO:0000256" key="1">
    <source>
        <dbReference type="ARBA" id="ARBA00006049"/>
    </source>
</evidence>
<dbReference type="PANTHER" id="PTHR23055:SF178">
    <property type="entry name" value="NEUROCALCIN HOMOLOG"/>
    <property type="match status" value="1"/>
</dbReference>
<comment type="caution">
    <text evidence="8">The sequence shown here is derived from an EMBL/GenBank/DDBJ whole genome shotgun (WGS) entry which is preliminary data.</text>
</comment>
<dbReference type="PRINTS" id="PR00450">
    <property type="entry name" value="RECOVERIN"/>
</dbReference>
<reference evidence="8" key="1">
    <citation type="submission" date="2021-02" db="EMBL/GenBank/DDBJ databases">
        <authorList>
            <person name="Nowell W R."/>
        </authorList>
    </citation>
    <scope>NUCLEOTIDE SEQUENCE</scope>
</reference>
<dbReference type="InterPro" id="IPR002048">
    <property type="entry name" value="EF_hand_dom"/>
</dbReference>
<dbReference type="GO" id="GO:0005509">
    <property type="term" value="F:calcium ion binding"/>
    <property type="evidence" value="ECO:0007669"/>
    <property type="project" value="InterPro"/>
</dbReference>
<dbReference type="SMART" id="SM00054">
    <property type="entry name" value="EFh"/>
    <property type="match status" value="2"/>
</dbReference>
<dbReference type="InterPro" id="IPR011992">
    <property type="entry name" value="EF-hand-dom_pair"/>
</dbReference>
<keyword evidence="4" id="KW-0677">Repeat</keyword>
<feature type="domain" description="EF-hand" evidence="7">
    <location>
        <begin position="118"/>
        <end position="145"/>
    </location>
</feature>
<feature type="domain" description="EF-hand" evidence="7">
    <location>
        <begin position="67"/>
        <end position="102"/>
    </location>
</feature>
<dbReference type="InterPro" id="IPR028846">
    <property type="entry name" value="Recoverin"/>
</dbReference>
<dbReference type="PROSITE" id="PS50222">
    <property type="entry name" value="EF_HAND_2"/>
    <property type="match status" value="2"/>
</dbReference>
<keyword evidence="6" id="KW-0449">Lipoprotein</keyword>
<gene>
    <name evidence="8" type="ORF">RFH988_LOCUS15432</name>
</gene>
<dbReference type="EMBL" id="CAJNOO010000752">
    <property type="protein sequence ID" value="CAF1025700.1"/>
    <property type="molecule type" value="Genomic_DNA"/>
</dbReference>
<keyword evidence="2" id="KW-0519">Myristate</keyword>
<evidence type="ECO:0000256" key="6">
    <source>
        <dbReference type="ARBA" id="ARBA00023288"/>
    </source>
</evidence>
<evidence type="ECO:0000256" key="4">
    <source>
        <dbReference type="ARBA" id="ARBA00022737"/>
    </source>
</evidence>
<sequence>MGSRKSKLISSSTELTTKQVAEICRQTNLVDTEVRRRHSDFLKQYPDGLITREQLYESLNEVWPECHIDKFASYLFATFDRDRNGTIDFVEFINVTHKLDSNDIYEHNDNGQIFFGLLFDMFDRNHNGYLEKNELKPLIESIYDLSGLPEDERRGKYSSHAQVQYLLKKFDKNEDKRLSKREFIDQENWINDERLGRFFFSYYHDMNNQ</sequence>
<evidence type="ECO:0000313" key="9">
    <source>
        <dbReference type="Proteomes" id="UP000663882"/>
    </source>
</evidence>
<dbReference type="OrthoDB" id="408117at2759"/>
<dbReference type="Pfam" id="PF13499">
    <property type="entry name" value="EF-hand_7"/>
    <property type="match status" value="1"/>
</dbReference>
<keyword evidence="3" id="KW-0479">Metal-binding</keyword>
<evidence type="ECO:0000256" key="3">
    <source>
        <dbReference type="ARBA" id="ARBA00022723"/>
    </source>
</evidence>
<name>A0A814IN64_9BILA</name>
<comment type="similarity">
    <text evidence="1">Belongs to the recoverin family.</text>
</comment>
<accession>A0A814IN64</accession>
<dbReference type="SUPFAM" id="SSF47473">
    <property type="entry name" value="EF-hand"/>
    <property type="match status" value="1"/>
</dbReference>
<dbReference type="InterPro" id="IPR018247">
    <property type="entry name" value="EF_Hand_1_Ca_BS"/>
</dbReference>
<organism evidence="8 9">
    <name type="scientific">Rotaria sordida</name>
    <dbReference type="NCBI Taxonomy" id="392033"/>
    <lineage>
        <taxon>Eukaryota</taxon>
        <taxon>Metazoa</taxon>
        <taxon>Spiralia</taxon>
        <taxon>Gnathifera</taxon>
        <taxon>Rotifera</taxon>
        <taxon>Eurotatoria</taxon>
        <taxon>Bdelloidea</taxon>
        <taxon>Philodinida</taxon>
        <taxon>Philodinidae</taxon>
        <taxon>Rotaria</taxon>
    </lineage>
</organism>
<evidence type="ECO:0000313" key="8">
    <source>
        <dbReference type="EMBL" id="CAF1025700.1"/>
    </source>
</evidence>